<proteinExistence type="predicted"/>
<keyword evidence="3" id="KW-1185">Reference proteome</keyword>
<feature type="region of interest" description="Disordered" evidence="1">
    <location>
        <begin position="86"/>
        <end position="105"/>
    </location>
</feature>
<protein>
    <submittedName>
        <fullName evidence="2">Uncharacterized protein</fullName>
    </submittedName>
</protein>
<comment type="caution">
    <text evidence="2">The sequence shown here is derived from an EMBL/GenBank/DDBJ whole genome shotgun (WGS) entry which is preliminary data.</text>
</comment>
<dbReference type="EMBL" id="JAKLJA010000002">
    <property type="protein sequence ID" value="MCG5072746.1"/>
    <property type="molecule type" value="Genomic_DNA"/>
</dbReference>
<sequence>MVVQRLSIQAAKGKLQVIPVWQCLARNGAKVRRWNVSVDCKTGVESMTIDIAVGGPQCTANIIATLGTAPLDMTVTPLPLAWARNTERGEGDPCAAANPRPNPRLEPKLTVVERITDRIATPMQD</sequence>
<evidence type="ECO:0000256" key="1">
    <source>
        <dbReference type="SAM" id="MobiDB-lite"/>
    </source>
</evidence>
<reference evidence="2" key="1">
    <citation type="submission" date="2022-01" db="EMBL/GenBank/DDBJ databases">
        <title>Genome sequence and assembly of Parabukholderia sp. RG36.</title>
        <authorList>
            <person name="Chhetri G."/>
        </authorList>
    </citation>
    <scope>NUCLEOTIDE SEQUENCE</scope>
    <source>
        <strain evidence="2">RG36</strain>
    </source>
</reference>
<organism evidence="2 3">
    <name type="scientific">Paraburkholderia tagetis</name>
    <dbReference type="NCBI Taxonomy" id="2913261"/>
    <lineage>
        <taxon>Bacteria</taxon>
        <taxon>Pseudomonadati</taxon>
        <taxon>Pseudomonadota</taxon>
        <taxon>Betaproteobacteria</taxon>
        <taxon>Burkholderiales</taxon>
        <taxon>Burkholderiaceae</taxon>
        <taxon>Paraburkholderia</taxon>
    </lineage>
</organism>
<dbReference type="AlphaFoldDB" id="A0A9X1UK81"/>
<name>A0A9X1UK81_9BURK</name>
<dbReference type="RefSeq" id="WP_238462478.1">
    <property type="nucleotide sequence ID" value="NZ_JAKLJA010000002.1"/>
</dbReference>
<accession>A0A9X1UK81</accession>
<evidence type="ECO:0000313" key="3">
    <source>
        <dbReference type="Proteomes" id="UP001139308"/>
    </source>
</evidence>
<evidence type="ECO:0000313" key="2">
    <source>
        <dbReference type="EMBL" id="MCG5072746.1"/>
    </source>
</evidence>
<dbReference type="Proteomes" id="UP001139308">
    <property type="component" value="Unassembled WGS sequence"/>
</dbReference>
<gene>
    <name evidence="2" type="ORF">L5014_05105</name>
</gene>